<dbReference type="InterPro" id="IPR043502">
    <property type="entry name" value="DNA/RNA_pol_sf"/>
</dbReference>
<accession>A0A2S2Q5T5</accession>
<sequence>MPQGSDLSPDLFNIYTADMPNSTNTTMASYADDTLILSPGNDTAQSSIFLQNHLNLIENWATKWRIKINPEKSVHVNMTPKKTECPSLYFQGSLIPNSTEVKYLGITLDKILTWGPHLKSKRKKLNSRLHLLRPILKSKLSLHTKNIYKSLLRPMWAYAIHIWGCAKLSQVHNIQAFQSITLLLITSASWYISNSITA</sequence>
<keyword evidence="2" id="KW-0695">RNA-directed DNA polymerase</keyword>
<dbReference type="InterPro" id="IPR000477">
    <property type="entry name" value="RT_dom"/>
</dbReference>
<feature type="domain" description="Reverse transcriptase" evidence="1">
    <location>
        <begin position="1"/>
        <end position="108"/>
    </location>
</feature>
<dbReference type="AlphaFoldDB" id="A0A2S2Q5T5"/>
<organism evidence="2">
    <name type="scientific">Sipha flava</name>
    <name type="common">yellow sugarcane aphid</name>
    <dbReference type="NCBI Taxonomy" id="143950"/>
    <lineage>
        <taxon>Eukaryota</taxon>
        <taxon>Metazoa</taxon>
        <taxon>Ecdysozoa</taxon>
        <taxon>Arthropoda</taxon>
        <taxon>Hexapoda</taxon>
        <taxon>Insecta</taxon>
        <taxon>Pterygota</taxon>
        <taxon>Neoptera</taxon>
        <taxon>Paraneoptera</taxon>
        <taxon>Hemiptera</taxon>
        <taxon>Sternorrhyncha</taxon>
        <taxon>Aphidomorpha</taxon>
        <taxon>Aphidoidea</taxon>
        <taxon>Aphididae</taxon>
        <taxon>Sipha</taxon>
    </lineage>
</organism>
<proteinExistence type="predicted"/>
<dbReference type="PROSITE" id="PS50878">
    <property type="entry name" value="RT_POL"/>
    <property type="match status" value="1"/>
</dbReference>
<dbReference type="GO" id="GO:0003964">
    <property type="term" value="F:RNA-directed DNA polymerase activity"/>
    <property type="evidence" value="ECO:0007669"/>
    <property type="project" value="UniProtKB-KW"/>
</dbReference>
<keyword evidence="2" id="KW-0808">Transferase</keyword>
<gene>
    <name evidence="2" type="primary">pol_59</name>
    <name evidence="2" type="ORF">g.20444</name>
</gene>
<reference evidence="2" key="1">
    <citation type="submission" date="2018-04" db="EMBL/GenBank/DDBJ databases">
        <title>Transcriptome assembly of Sipha flava.</title>
        <authorList>
            <person name="Scully E.D."/>
            <person name="Geib S.M."/>
            <person name="Palmer N.A."/>
            <person name="Koch K."/>
            <person name="Bradshaw J."/>
            <person name="Heng-Moss T."/>
            <person name="Sarath G."/>
        </authorList>
    </citation>
    <scope>NUCLEOTIDE SEQUENCE</scope>
</reference>
<name>A0A2S2Q5T5_9HEMI</name>
<dbReference type="EMBL" id="GGMS01003871">
    <property type="protein sequence ID" value="MBY73074.1"/>
    <property type="molecule type" value="Transcribed_RNA"/>
</dbReference>
<keyword evidence="2" id="KW-0548">Nucleotidyltransferase</keyword>
<dbReference type="PANTHER" id="PTHR33332">
    <property type="entry name" value="REVERSE TRANSCRIPTASE DOMAIN-CONTAINING PROTEIN"/>
    <property type="match status" value="1"/>
</dbReference>
<evidence type="ECO:0000259" key="1">
    <source>
        <dbReference type="PROSITE" id="PS50878"/>
    </source>
</evidence>
<evidence type="ECO:0000313" key="2">
    <source>
        <dbReference type="EMBL" id="MBY73074.1"/>
    </source>
</evidence>
<dbReference type="SUPFAM" id="SSF56672">
    <property type="entry name" value="DNA/RNA polymerases"/>
    <property type="match status" value="1"/>
</dbReference>
<protein>
    <submittedName>
        <fullName evidence="2">RNA-directed DNA polymerase from mobile element jockey</fullName>
    </submittedName>
</protein>
<dbReference type="Pfam" id="PF00078">
    <property type="entry name" value="RVT_1"/>
    <property type="match status" value="1"/>
</dbReference>